<dbReference type="InterPro" id="IPR001584">
    <property type="entry name" value="Integrase_cat-core"/>
</dbReference>
<reference evidence="2 3" key="1">
    <citation type="journal article" date="2013" name="Genome Announc.">
        <title>Genome Sequence of the Polycyclic Aromatic Hydrocarbon-Degrading Bacterium Strain Marinobacter nanhaiticus D15-8WT.</title>
        <authorList>
            <person name="Cui Z."/>
            <person name="Gao W."/>
            <person name="Li Q."/>
            <person name="Xu G."/>
            <person name="Zheng L."/>
        </authorList>
    </citation>
    <scope>NUCLEOTIDE SEQUENCE [LARGE SCALE GENOMIC DNA]</scope>
    <source>
        <strain evidence="2 3">D15-8W</strain>
    </source>
</reference>
<dbReference type="InterPro" id="IPR012337">
    <property type="entry name" value="RNaseH-like_sf"/>
</dbReference>
<accession>A0A371CGE4</accession>
<evidence type="ECO:0000313" key="3">
    <source>
        <dbReference type="Proteomes" id="UP000013165"/>
    </source>
</evidence>
<dbReference type="Pfam" id="PF13683">
    <property type="entry name" value="rve_3"/>
    <property type="match status" value="1"/>
</dbReference>
<dbReference type="OrthoDB" id="9774685at2"/>
<dbReference type="PANTHER" id="PTHR47515:SF1">
    <property type="entry name" value="BLR2054 PROTEIN"/>
    <property type="match status" value="1"/>
</dbReference>
<evidence type="ECO:0000313" key="2">
    <source>
        <dbReference type="EMBL" id="RDW95471.1"/>
    </source>
</evidence>
<dbReference type="Proteomes" id="UP000013165">
    <property type="component" value="Unassembled WGS sequence"/>
</dbReference>
<dbReference type="PANTHER" id="PTHR47515">
    <property type="entry name" value="LOW CALCIUM RESPONSE LOCUS PROTEIN T"/>
    <property type="match status" value="1"/>
</dbReference>
<evidence type="ECO:0000259" key="1">
    <source>
        <dbReference type="Pfam" id="PF13683"/>
    </source>
</evidence>
<protein>
    <submittedName>
        <fullName evidence="2">Transposase</fullName>
    </submittedName>
</protein>
<name>A0A371CGE4_9GAMM</name>
<dbReference type="SUPFAM" id="SSF53098">
    <property type="entry name" value="Ribonuclease H-like"/>
    <property type="match status" value="1"/>
</dbReference>
<dbReference type="EMBL" id="APLQ01000003">
    <property type="protein sequence ID" value="RDW95471.1"/>
    <property type="molecule type" value="Genomic_DNA"/>
</dbReference>
<feature type="domain" description="Integrase catalytic" evidence="1">
    <location>
        <begin position="7"/>
        <end position="54"/>
    </location>
</feature>
<dbReference type="AlphaFoldDB" id="A0A371CGE4"/>
<keyword evidence="3" id="KW-1185">Reference proteome</keyword>
<sequence>MISLGHAVESCNGRLRQECLNENWVPLLTDAEQKIETWRTFYNQVRPHSALGWSSRSQ</sequence>
<comment type="caution">
    <text evidence="2">The sequence shown here is derived from an EMBL/GenBank/DDBJ whole genome shotgun (WGS) entry which is preliminary data.</text>
</comment>
<gene>
    <name evidence="2" type="ORF">J057_24010</name>
</gene>
<dbReference type="GO" id="GO:0015074">
    <property type="term" value="P:DNA integration"/>
    <property type="evidence" value="ECO:0007669"/>
    <property type="project" value="InterPro"/>
</dbReference>
<proteinExistence type="predicted"/>
<organism evidence="2 3">
    <name type="scientific">Marinobacter nanhaiticus D15-8W</name>
    <dbReference type="NCBI Taxonomy" id="626887"/>
    <lineage>
        <taxon>Bacteria</taxon>
        <taxon>Pseudomonadati</taxon>
        <taxon>Pseudomonadota</taxon>
        <taxon>Gammaproteobacteria</taxon>
        <taxon>Pseudomonadales</taxon>
        <taxon>Marinobacteraceae</taxon>
        <taxon>Marinobacter</taxon>
    </lineage>
</organism>